<organism evidence="8 9">
    <name type="scientific">Gordonia iterans</name>
    <dbReference type="NCBI Taxonomy" id="1004901"/>
    <lineage>
        <taxon>Bacteria</taxon>
        <taxon>Bacillati</taxon>
        <taxon>Actinomycetota</taxon>
        <taxon>Actinomycetes</taxon>
        <taxon>Mycobacteriales</taxon>
        <taxon>Gordoniaceae</taxon>
        <taxon>Gordonia</taxon>
    </lineage>
</organism>
<evidence type="ECO:0000256" key="2">
    <source>
        <dbReference type="ARBA" id="ARBA00022475"/>
    </source>
</evidence>
<evidence type="ECO:0000256" key="4">
    <source>
        <dbReference type="ARBA" id="ARBA00022989"/>
    </source>
</evidence>
<keyword evidence="4 6" id="KW-1133">Transmembrane helix</keyword>
<dbReference type="InterPro" id="IPR018076">
    <property type="entry name" value="T2SS_GspF_dom"/>
</dbReference>
<feature type="domain" description="Type II secretion system protein GspF" evidence="7">
    <location>
        <begin position="50"/>
        <end position="170"/>
    </location>
</feature>
<reference evidence="8 9" key="1">
    <citation type="submission" date="2018-03" db="EMBL/GenBank/DDBJ databases">
        <title>Characteristics and genome of n-alkane degrading marine bacteria Gordonia iterans isolated from crude oil contaminated in Tae-an, South Korea.</title>
        <authorList>
            <person name="Lee S.-S."/>
            <person name="Kim H."/>
        </authorList>
    </citation>
    <scope>NUCLEOTIDE SEQUENCE [LARGE SCALE GENOMIC DNA]</scope>
    <source>
        <strain evidence="8 9">Co17</strain>
    </source>
</reference>
<dbReference type="GO" id="GO:0005886">
    <property type="term" value="C:plasma membrane"/>
    <property type="evidence" value="ECO:0007669"/>
    <property type="project" value="UniProtKB-SubCell"/>
</dbReference>
<keyword evidence="3 6" id="KW-0812">Transmembrane</keyword>
<feature type="transmembrane region" description="Helical" evidence="6">
    <location>
        <begin position="157"/>
        <end position="177"/>
    </location>
</feature>
<dbReference type="Proteomes" id="UP000239814">
    <property type="component" value="Chromosome"/>
</dbReference>
<proteinExistence type="predicted"/>
<dbReference type="KEGG" id="git:C6V83_02950"/>
<dbReference type="PANTHER" id="PTHR35007">
    <property type="entry name" value="INTEGRAL MEMBRANE PROTEIN-RELATED"/>
    <property type="match status" value="1"/>
</dbReference>
<dbReference type="Pfam" id="PF00482">
    <property type="entry name" value="T2SSF"/>
    <property type="match status" value="1"/>
</dbReference>
<feature type="transmembrane region" description="Helical" evidence="6">
    <location>
        <begin position="183"/>
        <end position="207"/>
    </location>
</feature>
<gene>
    <name evidence="8" type="ORF">C6V83_02950</name>
</gene>
<evidence type="ECO:0000313" key="9">
    <source>
        <dbReference type="Proteomes" id="UP000239814"/>
    </source>
</evidence>
<comment type="subcellular location">
    <subcellularLocation>
        <location evidence="1">Cell membrane</location>
        <topology evidence="1">Multi-pass membrane protein</topology>
    </subcellularLocation>
</comment>
<protein>
    <recommendedName>
        <fullName evidence="7">Type II secretion system protein GspF domain-containing protein</fullName>
    </recommendedName>
</protein>
<keyword evidence="9" id="KW-1185">Reference proteome</keyword>
<dbReference type="EMBL" id="CP027433">
    <property type="protein sequence ID" value="AVM01972.1"/>
    <property type="molecule type" value="Genomic_DNA"/>
</dbReference>
<dbReference type="OrthoDB" id="3712305at2"/>
<keyword evidence="2" id="KW-1003">Cell membrane</keyword>
<evidence type="ECO:0000313" key="8">
    <source>
        <dbReference type="EMBL" id="AVM01972.1"/>
    </source>
</evidence>
<accession>A0A2S0KJW0</accession>
<sequence>MAALPVLAVVAGVGPTVAAGIVAALWFSRRRRKRERRSRGRHEAALLRALSVMTAELSVGAPMVTACRVAAQEVAPADLAVADKLARIAARVELGGSVHGAAVEIDLPVLRRIGDAWSISVRNGVPTASLLEALRRDLVQRAEFVARTEAGLAGPRATAMVLAGLPVLGLGLGELMGAHPVGVLLGSSFGSILLVLGVVLAAVGVVWSDAIVDKVLR</sequence>
<keyword evidence="5 6" id="KW-0472">Membrane</keyword>
<feature type="transmembrane region" description="Helical" evidence="6">
    <location>
        <begin position="6"/>
        <end position="27"/>
    </location>
</feature>
<evidence type="ECO:0000256" key="3">
    <source>
        <dbReference type="ARBA" id="ARBA00022692"/>
    </source>
</evidence>
<evidence type="ECO:0000256" key="5">
    <source>
        <dbReference type="ARBA" id="ARBA00023136"/>
    </source>
</evidence>
<dbReference type="AlphaFoldDB" id="A0A2S0KJW0"/>
<evidence type="ECO:0000256" key="1">
    <source>
        <dbReference type="ARBA" id="ARBA00004651"/>
    </source>
</evidence>
<dbReference type="PANTHER" id="PTHR35007:SF4">
    <property type="entry name" value="CONSERVED TRANSMEMBRANE PROTEIN-RELATED"/>
    <property type="match status" value="1"/>
</dbReference>
<evidence type="ECO:0000259" key="7">
    <source>
        <dbReference type="Pfam" id="PF00482"/>
    </source>
</evidence>
<name>A0A2S0KJW0_9ACTN</name>
<evidence type="ECO:0000256" key="6">
    <source>
        <dbReference type="SAM" id="Phobius"/>
    </source>
</evidence>